<keyword evidence="3" id="KW-0493">Microtubule</keyword>
<evidence type="ECO:0000256" key="2">
    <source>
        <dbReference type="ARBA" id="ARBA00022490"/>
    </source>
</evidence>
<evidence type="ECO:0000313" key="9">
    <source>
        <dbReference type="Proteomes" id="UP000193498"/>
    </source>
</evidence>
<evidence type="ECO:0000256" key="6">
    <source>
        <dbReference type="SAM" id="MobiDB-lite"/>
    </source>
</evidence>
<keyword evidence="9" id="KW-1185">Reference proteome</keyword>
<keyword evidence="5" id="KW-0206">Cytoskeleton</keyword>
<keyword evidence="2" id="KW-0963">Cytoplasm</keyword>
<keyword evidence="4" id="KW-0175">Coiled coil</keyword>
<dbReference type="Proteomes" id="UP000193498">
    <property type="component" value="Unassembled WGS sequence"/>
</dbReference>
<evidence type="ECO:0000256" key="1">
    <source>
        <dbReference type="ARBA" id="ARBA00004245"/>
    </source>
</evidence>
<name>A0A1Y1YGK5_9FUNG</name>
<sequence>MEAECLKLMDEVERLHNESLEGDMILPTSSEEMIQSEDEANEIKSDDVEVNRLRSVLTEKQTIINQMKQQYRDDIRQLQKRMTDLEITKQKEIEMQSKDIAELESIVEHKIFREAELEEQITELKKKVEHLDTHTEATSPKGEEKRLDEKPGAGSSKAKFSSLSAALTDDEDAELYCELCDSVGHDILSCTMYPIDMNGYGGYEGDSDRMYCDNCEEFDLHWTDECPNQDETF</sequence>
<accession>A0A1Y1YGK5</accession>
<evidence type="ECO:0000313" key="8">
    <source>
        <dbReference type="EMBL" id="ORX96774.1"/>
    </source>
</evidence>
<organism evidence="8 9">
    <name type="scientific">Basidiobolus meristosporus CBS 931.73</name>
    <dbReference type="NCBI Taxonomy" id="1314790"/>
    <lineage>
        <taxon>Eukaryota</taxon>
        <taxon>Fungi</taxon>
        <taxon>Fungi incertae sedis</taxon>
        <taxon>Zoopagomycota</taxon>
        <taxon>Entomophthoromycotina</taxon>
        <taxon>Basidiobolomycetes</taxon>
        <taxon>Basidiobolales</taxon>
        <taxon>Basidiobolaceae</taxon>
        <taxon>Basidiobolus</taxon>
    </lineage>
</organism>
<feature type="domain" description="CLIP1 zinc knuckle" evidence="7">
    <location>
        <begin position="175"/>
        <end position="190"/>
    </location>
</feature>
<evidence type="ECO:0000259" key="7">
    <source>
        <dbReference type="Pfam" id="PF16641"/>
    </source>
</evidence>
<dbReference type="OrthoDB" id="2130750at2759"/>
<dbReference type="GO" id="GO:0005874">
    <property type="term" value="C:microtubule"/>
    <property type="evidence" value="ECO:0007669"/>
    <property type="project" value="UniProtKB-KW"/>
</dbReference>
<gene>
    <name evidence="8" type="ORF">K493DRAFT_314342</name>
</gene>
<evidence type="ECO:0000256" key="5">
    <source>
        <dbReference type="ARBA" id="ARBA00023212"/>
    </source>
</evidence>
<comment type="caution">
    <text evidence="8">The sequence shown here is derived from an EMBL/GenBank/DDBJ whole genome shotgun (WGS) entry which is preliminary data.</text>
</comment>
<dbReference type="InterPro" id="IPR032108">
    <property type="entry name" value="CLIP1_ZNF"/>
</dbReference>
<feature type="region of interest" description="Disordered" evidence="6">
    <location>
        <begin position="128"/>
        <end position="160"/>
    </location>
</feature>
<dbReference type="AlphaFoldDB" id="A0A1Y1YGK5"/>
<dbReference type="STRING" id="1314790.A0A1Y1YGK5"/>
<proteinExistence type="predicted"/>
<evidence type="ECO:0000256" key="3">
    <source>
        <dbReference type="ARBA" id="ARBA00022701"/>
    </source>
</evidence>
<protein>
    <recommendedName>
        <fullName evidence="7">CLIP1 zinc knuckle domain-containing protein</fullName>
    </recommendedName>
</protein>
<comment type="subcellular location">
    <subcellularLocation>
        <location evidence="1">Cytoplasm</location>
        <location evidence="1">Cytoskeleton</location>
    </subcellularLocation>
</comment>
<dbReference type="Pfam" id="PF16641">
    <property type="entry name" value="CLIP1_ZNF"/>
    <property type="match status" value="2"/>
</dbReference>
<dbReference type="EMBL" id="MCFE01000146">
    <property type="protein sequence ID" value="ORX96774.1"/>
    <property type="molecule type" value="Genomic_DNA"/>
</dbReference>
<feature type="compositionally biased region" description="Basic and acidic residues" evidence="6">
    <location>
        <begin position="128"/>
        <end position="151"/>
    </location>
</feature>
<dbReference type="InParanoid" id="A0A1Y1YGK5"/>
<reference evidence="8 9" key="1">
    <citation type="submission" date="2016-07" db="EMBL/GenBank/DDBJ databases">
        <title>Pervasive Adenine N6-methylation of Active Genes in Fungi.</title>
        <authorList>
            <consortium name="DOE Joint Genome Institute"/>
            <person name="Mondo S.J."/>
            <person name="Dannebaum R.O."/>
            <person name="Kuo R.C."/>
            <person name="Labutti K."/>
            <person name="Haridas S."/>
            <person name="Kuo A."/>
            <person name="Salamov A."/>
            <person name="Ahrendt S.R."/>
            <person name="Lipzen A."/>
            <person name="Sullivan W."/>
            <person name="Andreopoulos W.B."/>
            <person name="Clum A."/>
            <person name="Lindquist E."/>
            <person name="Daum C."/>
            <person name="Ramamoorthy G.K."/>
            <person name="Gryganskyi A."/>
            <person name="Culley D."/>
            <person name="Magnuson J.K."/>
            <person name="James T.Y."/>
            <person name="O'Malley M.A."/>
            <person name="Stajich J.E."/>
            <person name="Spatafora J.W."/>
            <person name="Visel A."/>
            <person name="Grigoriev I.V."/>
        </authorList>
    </citation>
    <scope>NUCLEOTIDE SEQUENCE [LARGE SCALE GENOMIC DNA]</scope>
    <source>
        <strain evidence="8 9">CBS 931.73</strain>
    </source>
</reference>
<evidence type="ECO:0000256" key="4">
    <source>
        <dbReference type="ARBA" id="ARBA00023054"/>
    </source>
</evidence>
<feature type="domain" description="CLIP1 zinc knuckle" evidence="7">
    <location>
        <begin position="209"/>
        <end position="226"/>
    </location>
</feature>